<gene>
    <name evidence="2" type="ORF">GQ671_07135</name>
</gene>
<name>A0A6N8TZY1_9STAP</name>
<keyword evidence="3" id="KW-1185">Reference proteome</keyword>
<evidence type="ECO:0000313" key="2">
    <source>
        <dbReference type="EMBL" id="MXQ51042.1"/>
    </source>
</evidence>
<reference evidence="2 3" key="1">
    <citation type="submission" date="2019-12" db="EMBL/GenBank/DDBJ databases">
        <title>Salinicoccus cyprini sp. nov., isolated from gastro-intestinal tract of mirror carp, Cyprinus carpio var. specularis, collected from Gobind Sagar Reservoir, Himachal Pradesh, India.</title>
        <authorList>
            <person name="Talwar C."/>
            <person name="Singh A.K."/>
            <person name="Lal R."/>
            <person name="Negi R.K."/>
        </authorList>
    </citation>
    <scope>NUCLEOTIDE SEQUENCE [LARGE SCALE GENOMIC DNA]</scope>
    <source>
        <strain evidence="2 3">J-82</strain>
    </source>
</reference>
<comment type="caution">
    <text evidence="2">The sequence shown here is derived from an EMBL/GenBank/DDBJ whole genome shotgun (WGS) entry which is preliminary data.</text>
</comment>
<dbReference type="EMBL" id="WUUK01000002">
    <property type="protein sequence ID" value="MXQ51042.1"/>
    <property type="molecule type" value="Genomic_DNA"/>
</dbReference>
<protein>
    <submittedName>
        <fullName evidence="2">Uncharacterized protein</fullName>
    </submittedName>
</protein>
<dbReference type="Proteomes" id="UP000436284">
    <property type="component" value="Unassembled WGS sequence"/>
</dbReference>
<organism evidence="2 3">
    <name type="scientific">Salinicoccus hispanicus</name>
    <dbReference type="NCBI Taxonomy" id="157225"/>
    <lineage>
        <taxon>Bacteria</taxon>
        <taxon>Bacillati</taxon>
        <taxon>Bacillota</taxon>
        <taxon>Bacilli</taxon>
        <taxon>Bacillales</taxon>
        <taxon>Staphylococcaceae</taxon>
        <taxon>Salinicoccus</taxon>
    </lineage>
</organism>
<evidence type="ECO:0000313" key="3">
    <source>
        <dbReference type="Proteomes" id="UP000436284"/>
    </source>
</evidence>
<feature type="transmembrane region" description="Helical" evidence="1">
    <location>
        <begin position="6"/>
        <end position="24"/>
    </location>
</feature>
<keyword evidence="1" id="KW-1133">Transmembrane helix</keyword>
<dbReference type="AlphaFoldDB" id="A0A6N8TZY1"/>
<proteinExistence type="predicted"/>
<keyword evidence="1" id="KW-0472">Membrane</keyword>
<feature type="transmembrane region" description="Helical" evidence="1">
    <location>
        <begin position="36"/>
        <end position="56"/>
    </location>
</feature>
<keyword evidence="1" id="KW-0812">Transmembrane</keyword>
<sequence>MVILFLLLWLFTGIATLILLIFSIVQQLRNKPTKSLWIFTACTFVANIIFLAALAFSGQLTDINFNAAAIPSVPSIEESNSIDKAEYKEMI</sequence>
<accession>A0A6N8TZY1</accession>
<dbReference type="RefSeq" id="WP_160654768.1">
    <property type="nucleotide sequence ID" value="NZ_JBHRWU010000001.1"/>
</dbReference>
<evidence type="ECO:0000256" key="1">
    <source>
        <dbReference type="SAM" id="Phobius"/>
    </source>
</evidence>